<dbReference type="Gene3D" id="3.90.550.10">
    <property type="entry name" value="Spore Coat Polysaccharide Biosynthesis Protein SpsA, Chain A"/>
    <property type="match status" value="1"/>
</dbReference>
<evidence type="ECO:0000313" key="2">
    <source>
        <dbReference type="Proteomes" id="UP000766609"/>
    </source>
</evidence>
<dbReference type="SUPFAM" id="SSF53448">
    <property type="entry name" value="Nucleotide-diphospho-sugar transferases"/>
    <property type="match status" value="1"/>
</dbReference>
<organism evidence="1 2">
    <name type="scientific">Algoriphagus marincola</name>
    <dbReference type="NCBI Taxonomy" id="264027"/>
    <lineage>
        <taxon>Bacteria</taxon>
        <taxon>Pseudomonadati</taxon>
        <taxon>Bacteroidota</taxon>
        <taxon>Cytophagia</taxon>
        <taxon>Cytophagales</taxon>
        <taxon>Cyclobacteriaceae</taxon>
        <taxon>Algoriphagus</taxon>
    </lineage>
</organism>
<dbReference type="InterPro" id="IPR029044">
    <property type="entry name" value="Nucleotide-diphossugar_trans"/>
</dbReference>
<accession>A0ABS7N401</accession>
<name>A0ABS7N401_9BACT</name>
<dbReference type="Proteomes" id="UP000766609">
    <property type="component" value="Unassembled WGS sequence"/>
</dbReference>
<dbReference type="PANTHER" id="PTHR21485:SF6">
    <property type="entry name" value="N-ACYLNEURAMINATE CYTIDYLYLTRANSFERASE-RELATED"/>
    <property type="match status" value="1"/>
</dbReference>
<evidence type="ECO:0000313" key="1">
    <source>
        <dbReference type="EMBL" id="MBY5949925.1"/>
    </source>
</evidence>
<keyword evidence="1" id="KW-0808">Transferase</keyword>
<gene>
    <name evidence="1" type="ORF">KUV23_03010</name>
</gene>
<keyword evidence="2" id="KW-1185">Reference proteome</keyword>
<proteinExistence type="predicted"/>
<sequence>MTDTLFIIPARGGSKGLPKKNILPINGKPMICYTIDAARGLTSDENICVSTDDLEIKEIVESYGLKVHFLRPADLATDTAGTRDVLLHAIDFYETKLGKTYKRICLLQPTSPLRKSKHIKEAIELWEDHLDMVVSVKESKANPYFNLFEEKEGGFLKKLKEGDYTRRQDAPKVWEYNGAIYIINIHELKYMQITGLKKVKKYIMSEENSLDIDDLWDFELAKIIIKIMHSAGQP</sequence>
<dbReference type="EMBL" id="JAHVHP010000001">
    <property type="protein sequence ID" value="MBY5949925.1"/>
    <property type="molecule type" value="Genomic_DNA"/>
</dbReference>
<protein>
    <submittedName>
        <fullName evidence="1">Acylneuraminate cytidylyltransferase family protein</fullName>
    </submittedName>
</protein>
<dbReference type="InterPro" id="IPR003329">
    <property type="entry name" value="Cytidylyl_trans"/>
</dbReference>
<reference evidence="1 2" key="1">
    <citation type="submission" date="2021-06" db="EMBL/GenBank/DDBJ databases">
        <title>44 bacteria genomes isolated from Dapeng, Shenzhen.</title>
        <authorList>
            <person name="Zheng W."/>
            <person name="Yu S."/>
            <person name="Huang Y."/>
        </authorList>
    </citation>
    <scope>NUCLEOTIDE SEQUENCE [LARGE SCALE GENOMIC DNA]</scope>
    <source>
        <strain evidence="1 2">DP5N14-6</strain>
    </source>
</reference>
<dbReference type="InterPro" id="IPR050793">
    <property type="entry name" value="CMP-NeuNAc_synthase"/>
</dbReference>
<comment type="caution">
    <text evidence="1">The sequence shown here is derived from an EMBL/GenBank/DDBJ whole genome shotgun (WGS) entry which is preliminary data.</text>
</comment>
<dbReference type="Pfam" id="PF02348">
    <property type="entry name" value="CTP_transf_3"/>
    <property type="match status" value="1"/>
</dbReference>
<keyword evidence="1" id="KW-0548">Nucleotidyltransferase</keyword>
<dbReference type="GO" id="GO:0016779">
    <property type="term" value="F:nucleotidyltransferase activity"/>
    <property type="evidence" value="ECO:0007669"/>
    <property type="project" value="UniProtKB-KW"/>
</dbReference>
<dbReference type="CDD" id="cd02513">
    <property type="entry name" value="CMP-NeuAc_Synthase"/>
    <property type="match status" value="1"/>
</dbReference>
<dbReference type="PANTHER" id="PTHR21485">
    <property type="entry name" value="HAD SUPERFAMILY MEMBERS CMAS AND KDSC"/>
    <property type="match status" value="1"/>
</dbReference>